<dbReference type="PANTHER" id="PTHR39639:SF1">
    <property type="entry name" value="DUF262 DOMAIN-CONTAINING PROTEIN"/>
    <property type="match status" value="1"/>
</dbReference>
<proteinExistence type="predicted"/>
<evidence type="ECO:0000313" key="1">
    <source>
        <dbReference type="EMBL" id="OIQ72478.1"/>
    </source>
</evidence>
<name>A0A1J5PLR8_9ZZZZ</name>
<sequence length="270" mass="30121">MLNRATGAKLNPLRLEGLQYLTEKGGTSFAELERPFQRRINELEINVNVIRATTPKAVMFNVFARLNQGGLPLAAQEIRNAIYPGAWRGHVRDMAQGEEFLKATERRVPTDRQQDMEMVLRFVALWALGAPFQRQSNQVLDKFLNDSVEGRLSGWDSMKWDSTHSAFVKGLHATKAIFGKHAFRKSYGTQGRTPINKGLFESQLVTLACLSAPEIETLTQRKGVVSEKFGALITGANRFSTGLRSGTGHAESSNARIDELTKLFREVLDA</sequence>
<gene>
    <name evidence="1" type="ORF">GALL_458970</name>
</gene>
<dbReference type="EMBL" id="MLJW01003255">
    <property type="protein sequence ID" value="OIQ72478.1"/>
    <property type="molecule type" value="Genomic_DNA"/>
</dbReference>
<protein>
    <submittedName>
        <fullName evidence="1">Uncharacterized protein</fullName>
    </submittedName>
</protein>
<reference evidence="1" key="1">
    <citation type="submission" date="2016-10" db="EMBL/GenBank/DDBJ databases">
        <title>Sequence of Gallionella enrichment culture.</title>
        <authorList>
            <person name="Poehlein A."/>
            <person name="Muehling M."/>
            <person name="Daniel R."/>
        </authorList>
    </citation>
    <scope>NUCLEOTIDE SEQUENCE</scope>
</reference>
<dbReference type="PANTHER" id="PTHR39639">
    <property type="entry name" value="CHROMOSOME 16, WHOLE GENOME SHOTGUN SEQUENCE"/>
    <property type="match status" value="1"/>
</dbReference>
<organism evidence="1">
    <name type="scientific">mine drainage metagenome</name>
    <dbReference type="NCBI Taxonomy" id="410659"/>
    <lineage>
        <taxon>unclassified sequences</taxon>
        <taxon>metagenomes</taxon>
        <taxon>ecological metagenomes</taxon>
    </lineage>
</organism>
<dbReference type="AlphaFoldDB" id="A0A1J5PLR8"/>
<comment type="caution">
    <text evidence="1">The sequence shown here is derived from an EMBL/GenBank/DDBJ whole genome shotgun (WGS) entry which is preliminary data.</text>
</comment>
<accession>A0A1J5PLR8</accession>